<gene>
    <name evidence="2" type="ORF">NPIL_628291</name>
</gene>
<proteinExistence type="predicted"/>
<dbReference type="EMBL" id="BMAW01022406">
    <property type="protein sequence ID" value="GFT77697.1"/>
    <property type="molecule type" value="Genomic_DNA"/>
</dbReference>
<protein>
    <submittedName>
        <fullName evidence="2">Uncharacterized protein</fullName>
    </submittedName>
</protein>
<evidence type="ECO:0000313" key="3">
    <source>
        <dbReference type="Proteomes" id="UP000887013"/>
    </source>
</evidence>
<reference evidence="2" key="1">
    <citation type="submission" date="2020-08" db="EMBL/GenBank/DDBJ databases">
        <title>Multicomponent nature underlies the extraordinary mechanical properties of spider dragline silk.</title>
        <authorList>
            <person name="Kono N."/>
            <person name="Nakamura H."/>
            <person name="Mori M."/>
            <person name="Yoshida Y."/>
            <person name="Ohtoshi R."/>
            <person name="Malay A.D."/>
            <person name="Moran D.A.P."/>
            <person name="Tomita M."/>
            <person name="Numata K."/>
            <person name="Arakawa K."/>
        </authorList>
    </citation>
    <scope>NUCLEOTIDE SEQUENCE</scope>
</reference>
<dbReference type="AlphaFoldDB" id="A0A8X6PNW8"/>
<feature type="region of interest" description="Disordered" evidence="1">
    <location>
        <begin position="20"/>
        <end position="80"/>
    </location>
</feature>
<evidence type="ECO:0000313" key="2">
    <source>
        <dbReference type="EMBL" id="GFT77697.1"/>
    </source>
</evidence>
<dbReference type="Proteomes" id="UP000887013">
    <property type="component" value="Unassembled WGS sequence"/>
</dbReference>
<name>A0A8X6PNW8_NEPPI</name>
<evidence type="ECO:0000256" key="1">
    <source>
        <dbReference type="SAM" id="MobiDB-lite"/>
    </source>
</evidence>
<comment type="caution">
    <text evidence="2">The sequence shown here is derived from an EMBL/GenBank/DDBJ whole genome shotgun (WGS) entry which is preliminary data.</text>
</comment>
<accession>A0A8X6PNW8</accession>
<sequence length="80" mass="9551">MALISRPCRRCYREVSPRVSFGDRGETESPRQVSGGWAREERVQEQFPEEQELSQEERAQKEFPEEQVSSQEWFQEMARE</sequence>
<keyword evidence="3" id="KW-1185">Reference proteome</keyword>
<feature type="compositionally biased region" description="Basic and acidic residues" evidence="1">
    <location>
        <begin position="55"/>
        <end position="64"/>
    </location>
</feature>
<feature type="compositionally biased region" description="Basic and acidic residues" evidence="1">
    <location>
        <begin position="20"/>
        <end position="29"/>
    </location>
</feature>
<organism evidence="2 3">
    <name type="scientific">Nephila pilipes</name>
    <name type="common">Giant wood spider</name>
    <name type="synonym">Nephila maculata</name>
    <dbReference type="NCBI Taxonomy" id="299642"/>
    <lineage>
        <taxon>Eukaryota</taxon>
        <taxon>Metazoa</taxon>
        <taxon>Ecdysozoa</taxon>
        <taxon>Arthropoda</taxon>
        <taxon>Chelicerata</taxon>
        <taxon>Arachnida</taxon>
        <taxon>Araneae</taxon>
        <taxon>Araneomorphae</taxon>
        <taxon>Entelegynae</taxon>
        <taxon>Araneoidea</taxon>
        <taxon>Nephilidae</taxon>
        <taxon>Nephila</taxon>
    </lineage>
</organism>